<organism evidence="1 2">
    <name type="scientific">candidate division WWE3 bacterium CSP1-7</name>
    <dbReference type="NCBI Taxonomy" id="1576480"/>
    <lineage>
        <taxon>Bacteria</taxon>
        <taxon>Katanobacteria</taxon>
    </lineage>
</organism>
<gene>
    <name evidence="1" type="ORF">XU08_C0001G0143</name>
</gene>
<dbReference type="Proteomes" id="UP000051297">
    <property type="component" value="Unassembled WGS sequence"/>
</dbReference>
<dbReference type="AlphaFoldDB" id="A0A0T5ZYD9"/>
<proteinExistence type="predicted"/>
<name>A0A0T5ZYD9_UNCKA</name>
<protein>
    <submittedName>
        <fullName evidence="1">Uncharacterized protein</fullName>
    </submittedName>
</protein>
<evidence type="ECO:0000313" key="1">
    <source>
        <dbReference type="EMBL" id="KRT67734.1"/>
    </source>
</evidence>
<evidence type="ECO:0000313" key="2">
    <source>
        <dbReference type="Proteomes" id="UP000051297"/>
    </source>
</evidence>
<reference evidence="1 2" key="1">
    <citation type="submission" date="2015-05" db="EMBL/GenBank/DDBJ databases">
        <title>Critical biogeochemical functions in the subsurface are associated with bacteria from new phyla and little studied lineages.</title>
        <authorList>
            <person name="Hug L.A."/>
            <person name="Thomas B.C."/>
            <person name="Sharon I."/>
            <person name="Brown C.T."/>
            <person name="Sharma R."/>
            <person name="Hettich R.L."/>
            <person name="Wilkins M.J."/>
            <person name="Williams K.H."/>
            <person name="Singh A."/>
            <person name="Banfield J.F."/>
        </authorList>
    </citation>
    <scope>NUCLEOTIDE SEQUENCE [LARGE SCALE GENOMIC DNA]</scope>
    <source>
        <strain evidence="1">CSP1-7</strain>
    </source>
</reference>
<accession>A0A0T5ZYD9</accession>
<comment type="caution">
    <text evidence="1">The sequence shown here is derived from an EMBL/GenBank/DDBJ whole genome shotgun (WGS) entry which is preliminary data.</text>
</comment>
<dbReference type="STRING" id="1576480.XU08_C0001G0143"/>
<dbReference type="EMBL" id="LDXK01000001">
    <property type="protein sequence ID" value="KRT67734.1"/>
    <property type="molecule type" value="Genomic_DNA"/>
</dbReference>
<sequence>MVPLQNVRMIVVQFSFSNPEVIPSGIKRRKRETAFEYVARKLQATGERVIEPTENVFLGHLVGDFEGNGFELVDAFYQERVDGDRLNQTYYMVRFLFARREFAMPSAEFMQVKDAIRAELQEMLRTAFWRVRAFLNPFYLDGVEVPGQKSLSINLEARVPLFFPDGRLIMARRKENGKKIGEPQSLQPDFAMSVAEGLVLLYRA</sequence>